<dbReference type="InterPro" id="IPR039251">
    <property type="entry name" value="OXLD1"/>
</dbReference>
<sequence>MERLFVGARRPILRTSFCLCCLRRNLPTNQTRFIPAPTLSIKQYVPSPSTRRTASHAHTKHQDAPADMNGSGPPQAHPLSGYYDDILSFRSPYRRQATSSRPIPERPDKPSPSSTVEPQSPQDKMSIVFGTPLAGPSRSPRSGQIPPESMWKSINGVAIPPRPEEPDNCCMSGCVHCVWDDFRDEMEEWAARLEQAKVKFTSKGPTIDMRHAPRAEVVSSSTSMDDDGGGSETNWATPNQADDLFASIPVGIREFMKTEKKLKQKHQKEEGKA</sequence>
<dbReference type="EMBL" id="ML732316">
    <property type="protein sequence ID" value="KAB8070050.1"/>
    <property type="molecule type" value="Genomic_DNA"/>
</dbReference>
<evidence type="ECO:0000313" key="3">
    <source>
        <dbReference type="EMBL" id="KAB8070050.1"/>
    </source>
</evidence>
<protein>
    <submittedName>
        <fullName evidence="3">Oxidoreductase-like protein</fullName>
    </submittedName>
</protein>
<dbReference type="Pfam" id="PF09791">
    <property type="entry name" value="Oxidored-like"/>
    <property type="match status" value="1"/>
</dbReference>
<name>A0A5N5WS69_9EURO</name>
<feature type="region of interest" description="Disordered" evidence="1">
    <location>
        <begin position="94"/>
        <end position="154"/>
    </location>
</feature>
<dbReference type="AlphaFoldDB" id="A0A5N5WS69"/>
<gene>
    <name evidence="3" type="ORF">BDV29DRAFT_181608</name>
</gene>
<evidence type="ECO:0000313" key="4">
    <source>
        <dbReference type="Proteomes" id="UP000326565"/>
    </source>
</evidence>
<feature type="compositionally biased region" description="Polar residues" evidence="1">
    <location>
        <begin position="111"/>
        <end position="123"/>
    </location>
</feature>
<dbReference type="Proteomes" id="UP000326565">
    <property type="component" value="Unassembled WGS sequence"/>
</dbReference>
<dbReference type="PANTHER" id="PTHR21193:SF3">
    <property type="entry name" value="OXIDOREDUCTASE-LIKE DOMAIN-CONTAINING PROTEIN 1"/>
    <property type="match status" value="1"/>
</dbReference>
<reference evidence="3 4" key="1">
    <citation type="submission" date="2019-04" db="EMBL/GenBank/DDBJ databases">
        <title>Friends and foes A comparative genomics study of 23 Aspergillus species from section Flavi.</title>
        <authorList>
            <consortium name="DOE Joint Genome Institute"/>
            <person name="Kjaerbolling I."/>
            <person name="Vesth T."/>
            <person name="Frisvad J.C."/>
            <person name="Nybo J.L."/>
            <person name="Theobald S."/>
            <person name="Kildgaard S."/>
            <person name="Isbrandt T."/>
            <person name="Kuo A."/>
            <person name="Sato A."/>
            <person name="Lyhne E.K."/>
            <person name="Kogle M.E."/>
            <person name="Wiebenga A."/>
            <person name="Kun R.S."/>
            <person name="Lubbers R.J."/>
            <person name="Makela M.R."/>
            <person name="Barry K."/>
            <person name="Chovatia M."/>
            <person name="Clum A."/>
            <person name="Daum C."/>
            <person name="Haridas S."/>
            <person name="He G."/>
            <person name="LaButti K."/>
            <person name="Lipzen A."/>
            <person name="Mondo S."/>
            <person name="Riley R."/>
            <person name="Salamov A."/>
            <person name="Simmons B.A."/>
            <person name="Magnuson J.K."/>
            <person name="Henrissat B."/>
            <person name="Mortensen U.H."/>
            <person name="Larsen T.O."/>
            <person name="Devries R.P."/>
            <person name="Grigoriev I.V."/>
            <person name="Machida M."/>
            <person name="Baker S.E."/>
            <person name="Andersen M.R."/>
        </authorList>
    </citation>
    <scope>NUCLEOTIDE SEQUENCE [LARGE SCALE GENOMIC DNA]</scope>
    <source>
        <strain evidence="3 4">CBS 151.66</strain>
    </source>
</reference>
<dbReference type="GO" id="GO:0005739">
    <property type="term" value="C:mitochondrion"/>
    <property type="evidence" value="ECO:0007669"/>
    <property type="project" value="TreeGrafter"/>
</dbReference>
<dbReference type="PANTHER" id="PTHR21193">
    <property type="entry name" value="OXIDOREDUCTASE-LIKE DOMAIN-CONTAINING PROTEIN 1"/>
    <property type="match status" value="1"/>
</dbReference>
<dbReference type="OrthoDB" id="10064411at2759"/>
<proteinExistence type="predicted"/>
<feature type="region of interest" description="Disordered" evidence="1">
    <location>
        <begin position="44"/>
        <end position="81"/>
    </location>
</feature>
<feature type="region of interest" description="Disordered" evidence="1">
    <location>
        <begin position="215"/>
        <end position="242"/>
    </location>
</feature>
<dbReference type="InterPro" id="IPR019180">
    <property type="entry name" value="Oxidoreductase-like_N"/>
</dbReference>
<accession>A0A5N5WS69</accession>
<evidence type="ECO:0000259" key="2">
    <source>
        <dbReference type="Pfam" id="PF09791"/>
    </source>
</evidence>
<feature type="domain" description="Oxidoreductase-like" evidence="2">
    <location>
        <begin position="154"/>
        <end position="197"/>
    </location>
</feature>
<organism evidence="3 4">
    <name type="scientific">Aspergillus leporis</name>
    <dbReference type="NCBI Taxonomy" id="41062"/>
    <lineage>
        <taxon>Eukaryota</taxon>
        <taxon>Fungi</taxon>
        <taxon>Dikarya</taxon>
        <taxon>Ascomycota</taxon>
        <taxon>Pezizomycotina</taxon>
        <taxon>Eurotiomycetes</taxon>
        <taxon>Eurotiomycetidae</taxon>
        <taxon>Eurotiales</taxon>
        <taxon>Aspergillaceae</taxon>
        <taxon>Aspergillus</taxon>
        <taxon>Aspergillus subgen. Circumdati</taxon>
    </lineage>
</organism>
<keyword evidence="4" id="KW-1185">Reference proteome</keyword>
<evidence type="ECO:0000256" key="1">
    <source>
        <dbReference type="SAM" id="MobiDB-lite"/>
    </source>
</evidence>